<accession>A0ACD3TS73</accession>
<keyword evidence="2" id="KW-1185">Reference proteome</keyword>
<evidence type="ECO:0000313" key="1">
    <source>
        <dbReference type="EMBL" id="TPD51518.1"/>
    </source>
</evidence>
<feature type="non-terminal residue" evidence="1">
    <location>
        <position position="1"/>
    </location>
</feature>
<organism evidence="1 2">
    <name type="scientific">Mycobacterium orygis</name>
    <dbReference type="NCBI Taxonomy" id="1305738"/>
    <lineage>
        <taxon>Bacteria</taxon>
        <taxon>Bacillati</taxon>
        <taxon>Actinomycetota</taxon>
        <taxon>Actinomycetes</taxon>
        <taxon>Mycobacteriales</taxon>
        <taxon>Mycobacteriaceae</taxon>
        <taxon>Mycobacterium</taxon>
        <taxon>Mycobacterium tuberculosis complex</taxon>
    </lineage>
</organism>
<dbReference type="Proteomes" id="UP000315366">
    <property type="component" value="Unassembled WGS sequence"/>
</dbReference>
<comment type="caution">
    <text evidence="1">The sequence shown here is derived from an EMBL/GenBank/DDBJ whole genome shotgun (WGS) entry which is preliminary data.</text>
</comment>
<reference evidence="1" key="1">
    <citation type="submission" date="2019-05" db="EMBL/GenBank/DDBJ databases">
        <title>Whole genome sequence of Mycobacterium orygis isolated from a cattle in Chennai, India.</title>
        <authorList>
            <person name="Refaya A.K."/>
            <person name="Kumar N."/>
            <person name="Veerasamy M."/>
            <person name="Raj D."/>
            <person name="Balaji S."/>
            <person name="Peacock S.J."/>
            <person name="Palaniyandi K."/>
        </authorList>
    </citation>
    <scope>NUCLEOTIDE SEQUENCE</scope>
    <source>
        <strain evidence="1">NIRTAH144</strain>
    </source>
</reference>
<sequence>ALAIATGSDGGDPLRAAAPRLRSPRGLMVATRCARLRRACDRHGKLFHSKFYVNPDETWRHHRRNN</sequence>
<proteinExistence type="predicted"/>
<name>A0ACD3TS73_9MYCO</name>
<dbReference type="EMBL" id="VDER01000014">
    <property type="protein sequence ID" value="TPD51518.1"/>
    <property type="molecule type" value="Genomic_DNA"/>
</dbReference>
<protein>
    <submittedName>
        <fullName evidence="1">Uncharacterized protein</fullName>
    </submittedName>
</protein>
<evidence type="ECO:0000313" key="2">
    <source>
        <dbReference type="Proteomes" id="UP000315366"/>
    </source>
</evidence>
<gene>
    <name evidence="1" type="ORF">FHI80_10805</name>
</gene>